<comment type="caution">
    <text evidence="7">The sequence shown here is derived from an EMBL/GenBank/DDBJ whole genome shotgun (WGS) entry which is preliminary data.</text>
</comment>
<evidence type="ECO:0000313" key="8">
    <source>
        <dbReference type="Proteomes" id="UP001194580"/>
    </source>
</evidence>
<dbReference type="EMBL" id="JAAAIL010000878">
    <property type="protein sequence ID" value="KAG0272694.1"/>
    <property type="molecule type" value="Genomic_DNA"/>
</dbReference>
<sequence>MAANNEMDHDSASASASTTTIGFEHTGPGQLLLQHRLSQLRNNAALAGNNNTSTTRAIAPSSAPLKDIANALLQGLSAKSSTLVNSTTSSWKSSIAPRSNTNDNDEDLQPTPEQQEYFRQQLLKHQQQVQQQRFQQQLLINAQLQLQQQQQQQQQQLAAEQEQRSSQAAPVKTLSTKNDTDLFHDCDMAMISPATTNSDADPNTSKAAASSLSTPAQKSGKPSKPKKQSTRPPRSLECFNCKVTQTPLWRRTLDRKHSLCNACGLYYKQYNGHRPLHARHKPSLSQGQQRESTSPYASPSGASNSHRVVPLAPKKDVISMPSSPATVMSSPRSITSDIDSDIASHSADDASPVLQSSMPSPSESSHSDDAENDSNASSSDLASRSPSVSPASKHSHRKTPSMSESVSHSQQQQPAQMVDWSQSAFPWMQSLGGPFMLGTMTSASTQDMSLTGPNPFLGDLSLTSTTTSPMMNSDARNTFTPSSSVCSPLAMPDASPLGPMAAYSLPPTALNATKMDSTMLQASPASLMGQSASTASTAPTATAKSLIFDDARFQVLVEHMRPGQMYKFLNILEKRCHVLRYRLGMPPVQASTLDHEQQLLNLLQPQRPAPATLDTLTPDSANASFQKQLQQSADMLATFLQNTEGGNAFMGRGMDVDNHLESNTHQQDESSADSHAATIALLNRVVAGDGNMMGNDAMDVSKLWSATRPSIAVYANE</sequence>
<dbReference type="InterPro" id="IPR000679">
    <property type="entry name" value="Znf_GATA"/>
</dbReference>
<dbReference type="PANTHER" id="PTHR45658">
    <property type="entry name" value="GATA TRANSCRIPTION FACTOR"/>
    <property type="match status" value="1"/>
</dbReference>
<dbReference type="PROSITE" id="PS50114">
    <property type="entry name" value="GATA_ZN_FINGER_2"/>
    <property type="match status" value="1"/>
</dbReference>
<dbReference type="InterPro" id="IPR013088">
    <property type="entry name" value="Znf_NHR/GATA"/>
</dbReference>
<feature type="region of interest" description="Disordered" evidence="5">
    <location>
        <begin position="86"/>
        <end position="110"/>
    </location>
</feature>
<name>A0AAD4H5K1_9FUNG</name>
<feature type="domain" description="GATA-type" evidence="6">
    <location>
        <begin position="232"/>
        <end position="290"/>
    </location>
</feature>
<keyword evidence="2 4" id="KW-0863">Zinc-finger</keyword>
<evidence type="ECO:0000256" key="1">
    <source>
        <dbReference type="ARBA" id="ARBA00022723"/>
    </source>
</evidence>
<evidence type="ECO:0000256" key="3">
    <source>
        <dbReference type="ARBA" id="ARBA00022833"/>
    </source>
</evidence>
<gene>
    <name evidence="7" type="ORF">BGZ95_011518</name>
</gene>
<evidence type="ECO:0000259" key="6">
    <source>
        <dbReference type="PROSITE" id="PS50114"/>
    </source>
</evidence>
<dbReference type="GO" id="GO:0043565">
    <property type="term" value="F:sequence-specific DNA binding"/>
    <property type="evidence" value="ECO:0007669"/>
    <property type="project" value="InterPro"/>
</dbReference>
<keyword evidence="8" id="KW-1185">Reference proteome</keyword>
<organism evidence="7 8">
    <name type="scientific">Linnemannia exigua</name>
    <dbReference type="NCBI Taxonomy" id="604196"/>
    <lineage>
        <taxon>Eukaryota</taxon>
        <taxon>Fungi</taxon>
        <taxon>Fungi incertae sedis</taxon>
        <taxon>Mucoromycota</taxon>
        <taxon>Mortierellomycotina</taxon>
        <taxon>Mortierellomycetes</taxon>
        <taxon>Mortierellales</taxon>
        <taxon>Mortierellaceae</taxon>
        <taxon>Linnemannia</taxon>
    </lineage>
</organism>
<feature type="region of interest" description="Disordered" evidence="5">
    <location>
        <begin position="193"/>
        <end position="234"/>
    </location>
</feature>
<dbReference type="SMART" id="SM00401">
    <property type="entry name" value="ZnF_GATA"/>
    <property type="match status" value="1"/>
</dbReference>
<feature type="compositionally biased region" description="Polar residues" evidence="5">
    <location>
        <begin position="400"/>
        <end position="419"/>
    </location>
</feature>
<dbReference type="AlphaFoldDB" id="A0AAD4H5K1"/>
<dbReference type="GO" id="GO:0006355">
    <property type="term" value="P:regulation of DNA-templated transcription"/>
    <property type="evidence" value="ECO:0007669"/>
    <property type="project" value="InterPro"/>
</dbReference>
<feature type="compositionally biased region" description="Basic and acidic residues" evidence="5">
    <location>
        <begin position="1"/>
        <end position="11"/>
    </location>
</feature>
<keyword evidence="3" id="KW-0862">Zinc</keyword>
<dbReference type="CDD" id="cd00202">
    <property type="entry name" value="ZnF_GATA"/>
    <property type="match status" value="1"/>
</dbReference>
<dbReference type="Pfam" id="PF00320">
    <property type="entry name" value="GATA"/>
    <property type="match status" value="1"/>
</dbReference>
<reference evidence="7" key="1">
    <citation type="journal article" date="2020" name="Fungal Divers.">
        <title>Resolving the Mortierellaceae phylogeny through synthesis of multi-gene phylogenetics and phylogenomics.</title>
        <authorList>
            <person name="Vandepol N."/>
            <person name="Liber J."/>
            <person name="Desiro A."/>
            <person name="Na H."/>
            <person name="Kennedy M."/>
            <person name="Barry K."/>
            <person name="Grigoriev I.V."/>
            <person name="Miller A.N."/>
            <person name="O'Donnell K."/>
            <person name="Stajich J.E."/>
            <person name="Bonito G."/>
        </authorList>
    </citation>
    <scope>NUCLEOTIDE SEQUENCE</scope>
    <source>
        <strain evidence="7">NRRL 28262</strain>
    </source>
</reference>
<feature type="compositionally biased region" description="Low complexity" evidence="5">
    <location>
        <begin position="329"/>
        <end position="364"/>
    </location>
</feature>
<dbReference type="SUPFAM" id="SSF57716">
    <property type="entry name" value="Glucocorticoid receptor-like (DNA-binding domain)"/>
    <property type="match status" value="1"/>
</dbReference>
<feature type="region of interest" description="Disordered" evidence="5">
    <location>
        <begin position="276"/>
        <end position="419"/>
    </location>
</feature>
<evidence type="ECO:0000256" key="5">
    <source>
        <dbReference type="SAM" id="MobiDB-lite"/>
    </source>
</evidence>
<dbReference type="PANTHER" id="PTHR45658:SF122">
    <property type="entry name" value="GATA ZINC FINGER DOMAIN-CONTAINING PROTEIN 6"/>
    <property type="match status" value="1"/>
</dbReference>
<feature type="region of interest" description="Disordered" evidence="5">
    <location>
        <begin position="1"/>
        <end position="23"/>
    </location>
</feature>
<feature type="compositionally biased region" description="Polar residues" evidence="5">
    <location>
        <begin position="86"/>
        <end position="102"/>
    </location>
</feature>
<feature type="compositionally biased region" description="Polar residues" evidence="5">
    <location>
        <begin position="283"/>
        <end position="306"/>
    </location>
</feature>
<accession>A0AAD4H5K1</accession>
<dbReference type="GO" id="GO:0008270">
    <property type="term" value="F:zinc ion binding"/>
    <property type="evidence" value="ECO:0007669"/>
    <property type="project" value="UniProtKB-KW"/>
</dbReference>
<dbReference type="Gene3D" id="3.30.50.10">
    <property type="entry name" value="Erythroid Transcription Factor GATA-1, subunit A"/>
    <property type="match status" value="1"/>
</dbReference>
<evidence type="ECO:0000256" key="4">
    <source>
        <dbReference type="PROSITE-ProRule" id="PRU00094"/>
    </source>
</evidence>
<dbReference type="InterPro" id="IPR051140">
    <property type="entry name" value="GATA_TF"/>
</dbReference>
<feature type="compositionally biased region" description="Polar residues" evidence="5">
    <location>
        <begin position="193"/>
        <end position="216"/>
    </location>
</feature>
<evidence type="ECO:0000256" key="2">
    <source>
        <dbReference type="ARBA" id="ARBA00022771"/>
    </source>
</evidence>
<proteinExistence type="predicted"/>
<keyword evidence="1" id="KW-0479">Metal-binding</keyword>
<protein>
    <recommendedName>
        <fullName evidence="6">GATA-type domain-containing protein</fullName>
    </recommendedName>
</protein>
<evidence type="ECO:0000313" key="7">
    <source>
        <dbReference type="EMBL" id="KAG0272694.1"/>
    </source>
</evidence>
<feature type="compositionally biased region" description="Low complexity" evidence="5">
    <location>
        <begin position="373"/>
        <end position="389"/>
    </location>
</feature>
<dbReference type="Proteomes" id="UP001194580">
    <property type="component" value="Unassembled WGS sequence"/>
</dbReference>